<feature type="non-terminal residue" evidence="2">
    <location>
        <position position="1"/>
    </location>
</feature>
<sequence>QVSGVAERNASEWRLQWQDVEETLERLKQKLDEEDKKQNEELAKKPAADQLEKIQSKAQAAKSTLTALNKAAPAIKNCIAAPAGKCDGSAVWNGVFQAVAELGPLVSAVSGTLGAVSPLLGLAGQLLSLLVGATPEKPPPPISLADMQAAVSQELRNFHLDQLGWDFMAMQEKIFELYRIWGGFAKSSDVTLLRTWYEKHLEREGGRVEGYTLEITKGYLALVGPASYRTNMAAKPAFNHGSCHKNQGPEYPQEACALETDQEKRKQCSKDMDTAVQEWGKLKTALEQFKALGNMLIGLNSIAEKILQSHPCSWVPESPASPSSKRFQIRLPWRKQKPKQEQKQEKNFCTVVDSIFAGYNRTTERTHKVIKNLKFLNGPSCEKNPKVSWALGQTSKSCTGFGACNWGYFVAVCGDKCSDRGMVELWRGMNDMDCSKVVKAQKTLWTQSPHVMKRSDRYDGKLSDKVRKTSRWGISVPTGMCDCPWRHSNLCAERNFCVEEPCLKYFTQNSLW</sequence>
<dbReference type="Proteomes" id="UP001642464">
    <property type="component" value="Unassembled WGS sequence"/>
</dbReference>
<accession>A0ABP0RW27</accession>
<gene>
    <name evidence="2" type="ORF">SCF082_LOCUS48892</name>
</gene>
<evidence type="ECO:0000256" key="1">
    <source>
        <dbReference type="SAM" id="MobiDB-lite"/>
    </source>
</evidence>
<reference evidence="2 3" key="1">
    <citation type="submission" date="2024-02" db="EMBL/GenBank/DDBJ databases">
        <authorList>
            <person name="Chen Y."/>
            <person name="Shah S."/>
            <person name="Dougan E. K."/>
            <person name="Thang M."/>
            <person name="Chan C."/>
        </authorList>
    </citation>
    <scope>NUCLEOTIDE SEQUENCE [LARGE SCALE GENOMIC DNA]</scope>
</reference>
<proteinExistence type="predicted"/>
<protein>
    <submittedName>
        <fullName evidence="2">Uncharacterized protein</fullName>
    </submittedName>
</protein>
<name>A0ABP0RW27_9DINO</name>
<evidence type="ECO:0000313" key="2">
    <source>
        <dbReference type="EMBL" id="CAK9104836.1"/>
    </source>
</evidence>
<feature type="region of interest" description="Disordered" evidence="1">
    <location>
        <begin position="31"/>
        <end position="50"/>
    </location>
</feature>
<organism evidence="2 3">
    <name type="scientific">Durusdinium trenchii</name>
    <dbReference type="NCBI Taxonomy" id="1381693"/>
    <lineage>
        <taxon>Eukaryota</taxon>
        <taxon>Sar</taxon>
        <taxon>Alveolata</taxon>
        <taxon>Dinophyceae</taxon>
        <taxon>Suessiales</taxon>
        <taxon>Symbiodiniaceae</taxon>
        <taxon>Durusdinium</taxon>
    </lineage>
</organism>
<dbReference type="EMBL" id="CAXAMM010042439">
    <property type="protein sequence ID" value="CAK9104836.1"/>
    <property type="molecule type" value="Genomic_DNA"/>
</dbReference>
<dbReference type="CDD" id="cd22249">
    <property type="entry name" value="UDM1_RNF168_RNF169-like"/>
    <property type="match status" value="1"/>
</dbReference>
<comment type="caution">
    <text evidence="2">The sequence shown here is derived from an EMBL/GenBank/DDBJ whole genome shotgun (WGS) entry which is preliminary data.</text>
</comment>
<keyword evidence="3" id="KW-1185">Reference proteome</keyword>
<evidence type="ECO:0000313" key="3">
    <source>
        <dbReference type="Proteomes" id="UP001642464"/>
    </source>
</evidence>